<dbReference type="SUPFAM" id="SSF102462">
    <property type="entry name" value="Peptidyl-tRNA hydrolase II"/>
    <property type="match status" value="1"/>
</dbReference>
<dbReference type="GO" id="GO:0016787">
    <property type="term" value="F:hydrolase activity"/>
    <property type="evidence" value="ECO:0007669"/>
    <property type="project" value="UniProtKB-KW"/>
</dbReference>
<protein>
    <submittedName>
        <fullName evidence="1">Peptidyl-tRNA hydrolase</fullName>
    </submittedName>
</protein>
<dbReference type="EMBL" id="CAACXN010000015">
    <property type="protein sequence ID" value="VEW13929.1"/>
    <property type="molecule type" value="Genomic_DNA"/>
</dbReference>
<dbReference type="EMBL" id="NCWY01000008">
    <property type="protein sequence ID" value="PAK95357.1"/>
    <property type="molecule type" value="Genomic_DNA"/>
</dbReference>
<reference evidence="1 4" key="1">
    <citation type="submission" date="2017-04" db="EMBL/GenBank/DDBJ databases">
        <title>Kefir bacterial isolates.</title>
        <authorList>
            <person name="Kim Y."/>
            <person name="Blasche S."/>
            <person name="Patil K.R."/>
        </authorList>
    </citation>
    <scope>NUCLEOTIDE SEQUENCE [LARGE SCALE GENOMIC DNA]</scope>
    <source>
        <strain evidence="1 4">OG2</strain>
    </source>
</reference>
<evidence type="ECO:0000313" key="3">
    <source>
        <dbReference type="EMBL" id="VEW13929.1"/>
    </source>
</evidence>
<accession>A0A269ZC19</accession>
<evidence type="ECO:0000313" key="5">
    <source>
        <dbReference type="Proteomes" id="UP000386281"/>
    </source>
</evidence>
<dbReference type="AlphaFoldDB" id="A0A269ZC19"/>
<dbReference type="KEGG" id="bcau:I6G59_00140"/>
<dbReference type="RefSeq" id="WP_095376296.1">
    <property type="nucleotide sequence ID" value="NZ_CAACXN010000015.1"/>
</dbReference>
<dbReference type="Proteomes" id="UP000594979">
    <property type="component" value="Chromosome"/>
</dbReference>
<proteinExistence type="predicted"/>
<reference evidence="2 6" key="3">
    <citation type="submission" date="2020-12" db="EMBL/GenBank/DDBJ databases">
        <title>FDA dAtabase for Regulatory Grade micrObial Sequences (FDA-ARGOS): Supporting development and validation of Infectious Disease Dx tests.</title>
        <authorList>
            <person name="Sproer C."/>
            <person name="Gronow S."/>
            <person name="Severitt S."/>
            <person name="Schroder I."/>
            <person name="Tallon L."/>
            <person name="Sadzewicz L."/>
            <person name="Zhao X."/>
            <person name="Boylan J."/>
            <person name="Ott S."/>
            <person name="Bowen H."/>
            <person name="Vavikolanu K."/>
            <person name="Mehta A."/>
            <person name="Aluvathingal J."/>
            <person name="Nadendla S."/>
            <person name="Lowell S."/>
            <person name="Myers T."/>
            <person name="Yan Y."/>
            <person name="Sichtig H."/>
        </authorList>
    </citation>
    <scope>NUCLEOTIDE SEQUENCE [LARGE SCALE GENOMIC DNA]</scope>
    <source>
        <strain evidence="2 6">FDAARGOS_902</strain>
    </source>
</reference>
<evidence type="ECO:0000313" key="2">
    <source>
        <dbReference type="EMBL" id="QPS33804.1"/>
    </source>
</evidence>
<organism evidence="1 4">
    <name type="scientific">Brevibacterium casei</name>
    <dbReference type="NCBI Taxonomy" id="33889"/>
    <lineage>
        <taxon>Bacteria</taxon>
        <taxon>Bacillati</taxon>
        <taxon>Actinomycetota</taxon>
        <taxon>Actinomycetes</taxon>
        <taxon>Micrococcales</taxon>
        <taxon>Brevibacteriaceae</taxon>
        <taxon>Brevibacterium</taxon>
    </lineage>
</organism>
<evidence type="ECO:0000313" key="4">
    <source>
        <dbReference type="Proteomes" id="UP000216867"/>
    </source>
</evidence>
<dbReference type="InterPro" id="IPR023476">
    <property type="entry name" value="Pep_tRNA_hydro_II_dom_sf"/>
</dbReference>
<reference evidence="3 5" key="2">
    <citation type="submission" date="2019-02" db="EMBL/GenBank/DDBJ databases">
        <authorList>
            <consortium name="Pathogen Informatics"/>
        </authorList>
    </citation>
    <scope>NUCLEOTIDE SEQUENCE [LARGE SCALE GENOMIC DNA]</scope>
    <source>
        <strain evidence="3 5">3012STDY7078520</strain>
    </source>
</reference>
<keyword evidence="1" id="KW-0378">Hydrolase</keyword>
<name>A0A269ZC19_9MICO</name>
<gene>
    <name evidence="1" type="ORF">B8X04_11150</name>
    <name evidence="2" type="ORF">I6G59_00140</name>
    <name evidence="3" type="ORF">NCTC12391_02139</name>
</gene>
<evidence type="ECO:0000313" key="6">
    <source>
        <dbReference type="Proteomes" id="UP000594979"/>
    </source>
</evidence>
<sequence>MSEQTRIEQMRRHETDHEVPWSLPIVVRKSKTGLSRHIDVLEATARAVVTFLDDPRSQPGGEWSNAVAYWRDGAIRKVVRRGDGKKLEDARALGSVTVSFGGTEDYAPAEASVFPPGPVSPLPPQLSKLQVGGTEFPDEGETSVPSAEAVVTIELSPLVTLTTGKAAAQVAHGAQLAFERMTPEQRDHWREADFSLRVVTPSKADWRTTGRPVSVIDAGFTEVDGPTETVRAWW</sequence>
<dbReference type="Proteomes" id="UP000216867">
    <property type="component" value="Unassembled WGS sequence"/>
</dbReference>
<dbReference type="Proteomes" id="UP000386281">
    <property type="component" value="Unassembled WGS sequence"/>
</dbReference>
<evidence type="ECO:0000313" key="1">
    <source>
        <dbReference type="EMBL" id="PAK95357.1"/>
    </source>
</evidence>
<dbReference type="EMBL" id="CP065682">
    <property type="protein sequence ID" value="QPS33804.1"/>
    <property type="molecule type" value="Genomic_DNA"/>
</dbReference>